<gene>
    <name evidence="6" type="ORF">GCM10025883_01890</name>
</gene>
<evidence type="ECO:0000256" key="1">
    <source>
        <dbReference type="ARBA" id="ARBA00006914"/>
    </source>
</evidence>
<dbReference type="InterPro" id="IPR003593">
    <property type="entry name" value="AAA+_ATPase"/>
</dbReference>
<protein>
    <submittedName>
        <fullName evidence="6">ATPase</fullName>
    </submittedName>
</protein>
<reference evidence="7" key="1">
    <citation type="journal article" date="2019" name="Int. J. Syst. Evol. Microbiol.">
        <title>The Global Catalogue of Microorganisms (GCM) 10K type strain sequencing project: providing services to taxonomists for standard genome sequencing and annotation.</title>
        <authorList>
            <consortium name="The Broad Institute Genomics Platform"/>
            <consortium name="The Broad Institute Genome Sequencing Center for Infectious Disease"/>
            <person name="Wu L."/>
            <person name="Ma J."/>
        </authorList>
    </citation>
    <scope>NUCLEOTIDE SEQUENCE [LARGE SCALE GENOMIC DNA]</scope>
    <source>
        <strain evidence="7">NBRC 113072</strain>
    </source>
</reference>
<feature type="domain" description="AAA+ ATPase" evidence="5">
    <location>
        <begin position="283"/>
        <end position="410"/>
    </location>
</feature>
<evidence type="ECO:0000256" key="2">
    <source>
        <dbReference type="ARBA" id="ARBA00022741"/>
    </source>
</evidence>
<proteinExistence type="inferred from homology"/>
<keyword evidence="2" id="KW-0547">Nucleotide-binding</keyword>
<dbReference type="Pfam" id="PF00004">
    <property type="entry name" value="AAA"/>
    <property type="match status" value="1"/>
</dbReference>
<organism evidence="6 7">
    <name type="scientific">Mobilicoccus caccae</name>
    <dbReference type="NCBI Taxonomy" id="1859295"/>
    <lineage>
        <taxon>Bacteria</taxon>
        <taxon>Bacillati</taxon>
        <taxon>Actinomycetota</taxon>
        <taxon>Actinomycetes</taxon>
        <taxon>Micrococcales</taxon>
        <taxon>Dermatophilaceae</taxon>
        <taxon>Mobilicoccus</taxon>
    </lineage>
</organism>
<dbReference type="InterPro" id="IPR027417">
    <property type="entry name" value="P-loop_NTPase"/>
</dbReference>
<dbReference type="CDD" id="cd19481">
    <property type="entry name" value="RecA-like_protease"/>
    <property type="match status" value="1"/>
</dbReference>
<evidence type="ECO:0000256" key="3">
    <source>
        <dbReference type="ARBA" id="ARBA00022840"/>
    </source>
</evidence>
<evidence type="ECO:0000313" key="7">
    <source>
        <dbReference type="Proteomes" id="UP001157126"/>
    </source>
</evidence>
<evidence type="ECO:0000256" key="4">
    <source>
        <dbReference type="SAM" id="MobiDB-lite"/>
    </source>
</evidence>
<dbReference type="PANTHER" id="PTHR23073">
    <property type="entry name" value="26S PROTEASOME REGULATORY SUBUNIT"/>
    <property type="match status" value="1"/>
</dbReference>
<evidence type="ECO:0000259" key="5">
    <source>
        <dbReference type="SMART" id="SM00382"/>
    </source>
</evidence>
<name>A0ABQ6IN56_9MICO</name>
<dbReference type="Gene3D" id="3.40.50.300">
    <property type="entry name" value="P-loop containing nucleotide triphosphate hydrolases"/>
    <property type="match status" value="1"/>
</dbReference>
<dbReference type="SMART" id="SM00382">
    <property type="entry name" value="AAA"/>
    <property type="match status" value="1"/>
</dbReference>
<dbReference type="EMBL" id="BSUO01000001">
    <property type="protein sequence ID" value="GMA38144.1"/>
    <property type="molecule type" value="Genomic_DNA"/>
</dbReference>
<dbReference type="RefSeq" id="WP_284302247.1">
    <property type="nucleotide sequence ID" value="NZ_BSUO01000001.1"/>
</dbReference>
<dbReference type="SUPFAM" id="SSF52540">
    <property type="entry name" value="P-loop containing nucleoside triphosphate hydrolases"/>
    <property type="match status" value="1"/>
</dbReference>
<dbReference type="Proteomes" id="UP001157126">
    <property type="component" value="Unassembled WGS sequence"/>
</dbReference>
<evidence type="ECO:0000313" key="6">
    <source>
        <dbReference type="EMBL" id="GMA38144.1"/>
    </source>
</evidence>
<feature type="region of interest" description="Disordered" evidence="4">
    <location>
        <begin position="506"/>
        <end position="546"/>
    </location>
</feature>
<dbReference type="InterPro" id="IPR050221">
    <property type="entry name" value="26S_Proteasome_ATPase"/>
</dbReference>
<dbReference type="Gene3D" id="1.10.8.60">
    <property type="match status" value="1"/>
</dbReference>
<keyword evidence="7" id="KW-1185">Reference proteome</keyword>
<sequence length="546" mass="58864">MSQGWFAYAPMSEQYADGGAPTAGIRPPEAPDPRRQAELADIGRLARRGLKLALKVARAEEGATPGRVIRDFLGEAAVDAEIVQEAWASYEGVNLQRAVDAWTAGKPHRLYGIQSMNDDASLGIMLMGDDNPFSATIANVSRTNLPAGPDGHTIACVRFGLHLIETVEGDADSRVALFQSLADPSRGRPHATVEILAADREVAARVGRELRELSRALNVFRGQVLTFGGDMFGYGESILNFHRRPSMTRSDLILDERTLAAIERQVVGIAGHREALLRAGQHLKRGLLLYGPPGVGKTHTIRYLMSTLTDVTVIQVSGNALQFVAEACSAARSLAPSIVVVEDVDLIAEDRGMHPGEHPMLFQLLGEMDGIEGDADVAFILTTNRADLLEPALAARPGRIDEAVEIDLPDLEARRRLFELYRGRLVIDADEERIGAALTRAEGVTASFLKELLRRTALAAAERSAQAGESFVGGEEDAPLTASADDLDLALDGLLDTRSRMTRVLLGSAPPAEQPDLSAEQADLSPEPWPPMPGLYPGEAFDAPDR</sequence>
<dbReference type="InterPro" id="IPR003959">
    <property type="entry name" value="ATPase_AAA_core"/>
</dbReference>
<keyword evidence="3" id="KW-0067">ATP-binding</keyword>
<comment type="similarity">
    <text evidence="1">Belongs to the AAA ATPase family.</text>
</comment>
<comment type="caution">
    <text evidence="6">The sequence shown here is derived from an EMBL/GenBank/DDBJ whole genome shotgun (WGS) entry which is preliminary data.</text>
</comment>
<accession>A0ABQ6IN56</accession>